<dbReference type="Gene3D" id="3.40.50.2300">
    <property type="match status" value="2"/>
</dbReference>
<proteinExistence type="inferred from homology"/>
<evidence type="ECO:0000313" key="5">
    <source>
        <dbReference type="EMBL" id="SEJ47838.1"/>
    </source>
</evidence>
<name>A0A1H6Z364_9DEIO</name>
<dbReference type="EMBL" id="FNZA01000009">
    <property type="protein sequence ID" value="SEJ47838.1"/>
    <property type="molecule type" value="Genomic_DNA"/>
</dbReference>
<keyword evidence="6" id="KW-1185">Reference proteome</keyword>
<feature type="signal peptide" evidence="3">
    <location>
        <begin position="1"/>
        <end position="22"/>
    </location>
</feature>
<dbReference type="InterPro" id="IPR028081">
    <property type="entry name" value="Leu-bd"/>
</dbReference>
<protein>
    <submittedName>
        <fullName evidence="5">Branched-chain amino acid transport system substrate-binding protein</fullName>
    </submittedName>
</protein>
<evidence type="ECO:0000256" key="1">
    <source>
        <dbReference type="ARBA" id="ARBA00010062"/>
    </source>
</evidence>
<reference evidence="6" key="1">
    <citation type="submission" date="2016-10" db="EMBL/GenBank/DDBJ databases">
        <authorList>
            <person name="Varghese N."/>
            <person name="Submissions S."/>
        </authorList>
    </citation>
    <scope>NUCLEOTIDE SEQUENCE [LARGE SCALE GENOMIC DNA]</scope>
    <source>
        <strain evidence="6">CGMCC 1.10218</strain>
    </source>
</reference>
<gene>
    <name evidence="5" type="ORF">SAMN04488058_1095</name>
</gene>
<feature type="chain" id="PRO_5011662703" evidence="3">
    <location>
        <begin position="23"/>
        <end position="390"/>
    </location>
</feature>
<accession>A0A1H6Z364</accession>
<dbReference type="InterPro" id="IPR028082">
    <property type="entry name" value="Peripla_BP_I"/>
</dbReference>
<dbReference type="PANTHER" id="PTHR30483">
    <property type="entry name" value="LEUCINE-SPECIFIC-BINDING PROTEIN"/>
    <property type="match status" value="1"/>
</dbReference>
<dbReference type="PANTHER" id="PTHR30483:SF37">
    <property type="entry name" value="ABC TRANSPORTER SUBSTRATE-BINDING PROTEIN"/>
    <property type="match status" value="1"/>
</dbReference>
<dbReference type="OrthoDB" id="9783240at2"/>
<organism evidence="5 6">
    <name type="scientific">Deinococcus reticulitermitis</name>
    <dbReference type="NCBI Taxonomy" id="856736"/>
    <lineage>
        <taxon>Bacteria</taxon>
        <taxon>Thermotogati</taxon>
        <taxon>Deinococcota</taxon>
        <taxon>Deinococci</taxon>
        <taxon>Deinococcales</taxon>
        <taxon>Deinococcaceae</taxon>
        <taxon>Deinococcus</taxon>
    </lineage>
</organism>
<dbReference type="Pfam" id="PF13458">
    <property type="entry name" value="Peripla_BP_6"/>
    <property type="match status" value="1"/>
</dbReference>
<keyword evidence="2 3" id="KW-0732">Signal</keyword>
<evidence type="ECO:0000259" key="4">
    <source>
        <dbReference type="Pfam" id="PF13458"/>
    </source>
</evidence>
<dbReference type="AlphaFoldDB" id="A0A1H6Z364"/>
<evidence type="ECO:0000256" key="3">
    <source>
        <dbReference type="SAM" id="SignalP"/>
    </source>
</evidence>
<evidence type="ECO:0000256" key="2">
    <source>
        <dbReference type="ARBA" id="ARBA00022729"/>
    </source>
</evidence>
<dbReference type="RefSeq" id="WP_092264597.1">
    <property type="nucleotide sequence ID" value="NZ_FNZA01000009.1"/>
</dbReference>
<comment type="similarity">
    <text evidence="1">Belongs to the leucine-binding protein family.</text>
</comment>
<dbReference type="Proteomes" id="UP000199223">
    <property type="component" value="Unassembled WGS sequence"/>
</dbReference>
<sequence length="390" mass="42041">MKKRLMSGLALALCGILSSASAVKVGVLLPLTGANSVGGQAARNGYLLAQEEINKAGGVLGKPLELVFADDGNAPAKAVPEFVKLATVEKVDFMAGGLSSATSIAVSGPAKQYNTFMNWIGAAAIPVEDAFADHKYFFHYHPWSYHNTEAILNLFKFVKTTQKVNKIAIAYEDGPFGSAGIDAFVDAYKKAGFDVVLVEKFKAGSANFGPLVSKAKAAKPDMLLWIGFDTDALPLATEIKQQKLDVGFVYGAPPSWPVGFDKNALSAGMAGATMWLPTTPNKESRAFVAAYRKKFGNMTEEYFAPLAYVSLKSLAAAINRAKTTDKDKVAAELAKTKMATPFGPLTFKPSLKTKYQGFTGSNWSHFQFQGSDRYVVFPLKTASKKLIWNR</sequence>
<dbReference type="STRING" id="856736.SAMN04488058_1095"/>
<evidence type="ECO:0000313" key="6">
    <source>
        <dbReference type="Proteomes" id="UP000199223"/>
    </source>
</evidence>
<feature type="domain" description="Leucine-binding protein" evidence="4">
    <location>
        <begin position="23"/>
        <end position="349"/>
    </location>
</feature>
<dbReference type="InterPro" id="IPR051010">
    <property type="entry name" value="BCAA_transport"/>
</dbReference>
<dbReference type="SUPFAM" id="SSF53822">
    <property type="entry name" value="Periplasmic binding protein-like I"/>
    <property type="match status" value="1"/>
</dbReference>